<protein>
    <recommendedName>
        <fullName evidence="5">Enterobactin synthase component D</fullName>
    </recommendedName>
    <alternativeName>
        <fullName evidence="8">4'-phosphopantetheinyl transferase EntD</fullName>
    </alternativeName>
    <alternativeName>
        <fullName evidence="9">Enterochelin synthase D</fullName>
    </alternativeName>
</protein>
<evidence type="ECO:0000256" key="12">
    <source>
        <dbReference type="PIRSR" id="PIRSR603542-1"/>
    </source>
</evidence>
<evidence type="ECO:0000256" key="11">
    <source>
        <dbReference type="ARBA" id="ARBA00049191"/>
    </source>
</evidence>
<dbReference type="PANTHER" id="PTHR38096">
    <property type="entry name" value="ENTEROBACTIN SYNTHASE COMPONENT D"/>
    <property type="match status" value="1"/>
</dbReference>
<sequence>MIAENDTLVQFLGPGVALAYTDPRSASIRAHPQELRYVERAVESRKREFHAARACARQAMEMLDEPSVAIPAASDRSPIWPAHLIGSISHCSSFCIAAVARKGETCDAIGVDVEPAEDLPSDLLDTICSPRERAALEDQPADQYLLAARILFSAKEAVYKCQYPLTGEMLEFLDIEITLSERCFQASFQRDVGPFSRGSILEGRIAFAHGCIVTGVTVPVAEGPHA</sequence>
<evidence type="ECO:0000256" key="13">
    <source>
        <dbReference type="PIRSR" id="PIRSR603542-2"/>
    </source>
</evidence>
<keyword evidence="7" id="KW-0259">Enterobactin biosynthesis</keyword>
<accession>A0A4S8PUT2</accession>
<feature type="binding site" evidence="13">
    <location>
        <position position="114"/>
    </location>
    <ligand>
        <name>Mg(2+)</name>
        <dbReference type="ChEBI" id="CHEBI:18420"/>
    </ligand>
</feature>
<evidence type="ECO:0000256" key="3">
    <source>
        <dbReference type="ARBA" id="ARBA00008342"/>
    </source>
</evidence>
<evidence type="ECO:0000256" key="9">
    <source>
        <dbReference type="ARBA" id="ARBA00031996"/>
    </source>
</evidence>
<evidence type="ECO:0000256" key="10">
    <source>
        <dbReference type="ARBA" id="ARBA00049176"/>
    </source>
</evidence>
<proteinExistence type="inferred from homology"/>
<dbReference type="GO" id="GO:0000287">
    <property type="term" value="F:magnesium ion binding"/>
    <property type="evidence" value="ECO:0007669"/>
    <property type="project" value="InterPro"/>
</dbReference>
<evidence type="ECO:0000313" key="17">
    <source>
        <dbReference type="Proteomes" id="UP000307378"/>
    </source>
</evidence>
<dbReference type="Pfam" id="PF01648">
    <property type="entry name" value="ACPS"/>
    <property type="match status" value="1"/>
</dbReference>
<evidence type="ECO:0000259" key="15">
    <source>
        <dbReference type="Pfam" id="PF17837"/>
    </source>
</evidence>
<keyword evidence="13" id="KW-0460">Magnesium</keyword>
<dbReference type="InterPro" id="IPR003542">
    <property type="entry name" value="Enbac_synth_compD-like"/>
</dbReference>
<feature type="binding site" evidence="12">
    <location>
        <position position="45"/>
    </location>
    <ligand>
        <name>CoA</name>
        <dbReference type="ChEBI" id="CHEBI:57287"/>
    </ligand>
</feature>
<feature type="domain" description="4'-phosphopantetheinyl transferase" evidence="14">
    <location>
        <begin position="108"/>
        <end position="181"/>
    </location>
</feature>
<feature type="binding site" evidence="12">
    <location>
        <position position="53"/>
    </location>
    <ligand>
        <name>CoA</name>
        <dbReference type="ChEBI" id="CHEBI:57287"/>
    </ligand>
</feature>
<keyword evidence="13" id="KW-0479">Metal-binding</keyword>
<comment type="subunit">
    <text evidence="4">EntB, EntD, EntE, and EntF form a multienzyme complex called enterobactin synthase.</text>
</comment>
<feature type="binding site" evidence="12">
    <location>
        <position position="112"/>
    </location>
    <ligand>
        <name>CoA</name>
        <dbReference type="ChEBI" id="CHEBI:57287"/>
    </ligand>
</feature>
<dbReference type="InterPro" id="IPR041354">
    <property type="entry name" value="4PPT_N"/>
</dbReference>
<dbReference type="Gene3D" id="3.90.470.20">
    <property type="entry name" value="4'-phosphopantetheinyl transferase domain"/>
    <property type="match status" value="1"/>
</dbReference>
<comment type="similarity">
    <text evidence="3">Belongs to the P-Pant transferase superfamily. EntD family.</text>
</comment>
<dbReference type="EMBL" id="STGU01000006">
    <property type="protein sequence ID" value="THV35277.1"/>
    <property type="molecule type" value="Genomic_DNA"/>
</dbReference>
<dbReference type="PANTHER" id="PTHR38096:SF1">
    <property type="entry name" value="ENTEROBACTIN SYNTHASE COMPONENT D"/>
    <property type="match status" value="1"/>
</dbReference>
<dbReference type="Proteomes" id="UP000307378">
    <property type="component" value="Unassembled WGS sequence"/>
</dbReference>
<feature type="binding site" evidence="12">
    <location>
        <position position="160"/>
    </location>
    <ligand>
        <name>CoA</name>
        <dbReference type="ChEBI" id="CHEBI:57287"/>
    </ligand>
</feature>
<evidence type="ECO:0000256" key="5">
    <source>
        <dbReference type="ARBA" id="ARBA00019087"/>
    </source>
</evidence>
<evidence type="ECO:0000256" key="7">
    <source>
        <dbReference type="ARBA" id="ARBA00023191"/>
    </source>
</evidence>
<feature type="binding site" evidence="13">
    <location>
        <position position="112"/>
    </location>
    <ligand>
        <name>Mg(2+)</name>
        <dbReference type="ChEBI" id="CHEBI:18420"/>
    </ligand>
</feature>
<dbReference type="GO" id="GO:0009366">
    <property type="term" value="C:enterobactin synthetase complex"/>
    <property type="evidence" value="ECO:0007669"/>
    <property type="project" value="InterPro"/>
</dbReference>
<evidence type="ECO:0000256" key="4">
    <source>
        <dbReference type="ARBA" id="ARBA00011503"/>
    </source>
</evidence>
<dbReference type="PRINTS" id="PR01399">
    <property type="entry name" value="ENTSNTHTASED"/>
</dbReference>
<dbReference type="GO" id="GO:0009239">
    <property type="term" value="P:enterobactin biosynthetic process"/>
    <property type="evidence" value="ECO:0007669"/>
    <property type="project" value="UniProtKB-UniPathway"/>
</dbReference>
<dbReference type="RefSeq" id="WP_136540896.1">
    <property type="nucleotide sequence ID" value="NZ_STGU01000006.1"/>
</dbReference>
<dbReference type="GO" id="GO:0005886">
    <property type="term" value="C:plasma membrane"/>
    <property type="evidence" value="ECO:0007669"/>
    <property type="project" value="TreeGrafter"/>
</dbReference>
<evidence type="ECO:0000313" key="16">
    <source>
        <dbReference type="EMBL" id="THV35277.1"/>
    </source>
</evidence>
<dbReference type="UniPathway" id="UPA00017"/>
<comment type="pathway">
    <text evidence="2">Siderophore biosynthesis; enterobactin biosynthesis.</text>
</comment>
<evidence type="ECO:0000256" key="2">
    <source>
        <dbReference type="ARBA" id="ARBA00004993"/>
    </source>
</evidence>
<comment type="function">
    <text evidence="1">Involved in the biosynthesis of the siderophore enterobactin (enterochelin), which is a macrocyclic trimeric lactone of N-(2,3-dihydroxybenzoyl)-serine. The serine trilactone serves as a scaffolding for the three catechol functionalities that provide hexadentate coordination for the tightly ligated iron(2+) atoms. Plays an essential role in the assembly of the enterobactin by catalyzing the transfer of the 4'-phosphopantetheine (Ppant) moiety from coenzyme A to the apo-domains of both EntB (ArCP domain) and EntF (PCP domain) to yield their holo-forms which make them competent for the activation of 2,3-dihydroxybenzoate (DHB) and L-serine, respectively.</text>
</comment>
<comment type="catalytic activity">
    <reaction evidence="11">
        <text>apo-[peptidyl-carrier protein] + CoA = holo-[peptidyl-carrier protein] + adenosine 3',5'-bisphosphate + H(+)</text>
        <dbReference type="Rhea" id="RHEA:46228"/>
        <dbReference type="Rhea" id="RHEA-COMP:11479"/>
        <dbReference type="Rhea" id="RHEA-COMP:11480"/>
        <dbReference type="ChEBI" id="CHEBI:15378"/>
        <dbReference type="ChEBI" id="CHEBI:29999"/>
        <dbReference type="ChEBI" id="CHEBI:57287"/>
        <dbReference type="ChEBI" id="CHEBI:58343"/>
        <dbReference type="ChEBI" id="CHEBI:64479"/>
    </reaction>
</comment>
<feature type="binding site" evidence="12">
    <location>
        <position position="170"/>
    </location>
    <ligand>
        <name>CoA</name>
        <dbReference type="ChEBI" id="CHEBI:57287"/>
    </ligand>
</feature>
<dbReference type="AlphaFoldDB" id="A0A4S8PUT2"/>
<name>A0A4S8PUT2_9HYPH</name>
<evidence type="ECO:0000256" key="8">
    <source>
        <dbReference type="ARBA" id="ARBA00029894"/>
    </source>
</evidence>
<organism evidence="16 17">
    <name type="scientific">Rhizobium rosettiformans W3</name>
    <dbReference type="NCBI Taxonomy" id="538378"/>
    <lineage>
        <taxon>Bacteria</taxon>
        <taxon>Pseudomonadati</taxon>
        <taxon>Pseudomonadota</taxon>
        <taxon>Alphaproteobacteria</taxon>
        <taxon>Hyphomicrobiales</taxon>
        <taxon>Rhizobiaceae</taxon>
        <taxon>Rhizobium/Agrobacterium group</taxon>
        <taxon>Rhizobium</taxon>
    </lineage>
</organism>
<gene>
    <name evidence="16" type="ORF">FAA86_12125</name>
</gene>
<dbReference type="SUPFAM" id="SSF56214">
    <property type="entry name" value="4'-phosphopantetheinyl transferase"/>
    <property type="match status" value="1"/>
</dbReference>
<feature type="binding site" evidence="12">
    <location>
        <begin position="89"/>
        <end position="90"/>
    </location>
    <ligand>
        <name>CoA</name>
        <dbReference type="ChEBI" id="CHEBI:57287"/>
    </ligand>
</feature>
<feature type="domain" description="4'-phosphopantetheinyl transferase N-terminal" evidence="15">
    <location>
        <begin position="35"/>
        <end position="100"/>
    </location>
</feature>
<feature type="binding site" evidence="12">
    <location>
        <position position="156"/>
    </location>
    <ligand>
        <name>CoA</name>
        <dbReference type="ChEBI" id="CHEBI:57287"/>
    </ligand>
</feature>
<evidence type="ECO:0000256" key="6">
    <source>
        <dbReference type="ARBA" id="ARBA00022679"/>
    </source>
</evidence>
<comment type="cofactor">
    <cofactor evidence="13">
        <name>Mg(2+)</name>
        <dbReference type="ChEBI" id="CHEBI:18420"/>
    </cofactor>
</comment>
<dbReference type="InterPro" id="IPR008278">
    <property type="entry name" value="4-PPantetheinyl_Trfase_dom"/>
</dbReference>
<evidence type="ECO:0000259" key="14">
    <source>
        <dbReference type="Pfam" id="PF01648"/>
    </source>
</evidence>
<dbReference type="InterPro" id="IPR037143">
    <property type="entry name" value="4-PPantetheinyl_Trfase_dom_sf"/>
</dbReference>
<comment type="catalytic activity">
    <reaction evidence="10">
        <text>apo-[aryl-carrier protein] + CoA = holo-[aryl-carrier protein] + adenosine 3',5'-bisphosphate + H(+)</text>
        <dbReference type="Rhea" id="RHEA:48404"/>
        <dbReference type="Rhea" id="RHEA-COMP:15903"/>
        <dbReference type="Rhea" id="RHEA-COMP:17557"/>
        <dbReference type="ChEBI" id="CHEBI:15378"/>
        <dbReference type="ChEBI" id="CHEBI:29999"/>
        <dbReference type="ChEBI" id="CHEBI:57287"/>
        <dbReference type="ChEBI" id="CHEBI:58343"/>
        <dbReference type="ChEBI" id="CHEBI:64479"/>
    </reaction>
</comment>
<keyword evidence="6 16" id="KW-0808">Transferase</keyword>
<dbReference type="Pfam" id="PF17837">
    <property type="entry name" value="4PPT_N"/>
    <property type="match status" value="1"/>
</dbReference>
<evidence type="ECO:0000256" key="1">
    <source>
        <dbReference type="ARBA" id="ARBA00003937"/>
    </source>
</evidence>
<dbReference type="GO" id="GO:0008897">
    <property type="term" value="F:holo-[acyl-carrier-protein] synthase activity"/>
    <property type="evidence" value="ECO:0007669"/>
    <property type="project" value="InterPro"/>
</dbReference>
<comment type="caution">
    <text evidence="16">The sequence shown here is derived from an EMBL/GenBank/DDBJ whole genome shotgun (WGS) entry which is preliminary data.</text>
</comment>
<reference evidence="16 17" key="1">
    <citation type="submission" date="2019-04" db="EMBL/GenBank/DDBJ databases">
        <title>genome sequence of strain W3.</title>
        <authorList>
            <person name="Gao J."/>
            <person name="Sun J."/>
        </authorList>
    </citation>
    <scope>NUCLEOTIDE SEQUENCE [LARGE SCALE GENOMIC DNA]</scope>
    <source>
        <strain evidence="16 17">W3</strain>
    </source>
</reference>